<evidence type="ECO:0000313" key="1">
    <source>
        <dbReference type="EMBL" id="GMN36753.1"/>
    </source>
</evidence>
<evidence type="ECO:0000313" key="2">
    <source>
        <dbReference type="Proteomes" id="UP001187192"/>
    </source>
</evidence>
<dbReference type="PANTHER" id="PTHR34206:SF1">
    <property type="entry name" value="OS10G0390701 PROTEIN"/>
    <property type="match status" value="1"/>
</dbReference>
<dbReference type="PANTHER" id="PTHR34206">
    <property type="entry name" value="OS06G0193300 PROTEIN"/>
    <property type="match status" value="1"/>
</dbReference>
<dbReference type="AlphaFoldDB" id="A0AA87ZIH3"/>
<dbReference type="EMBL" id="BTGU01000006">
    <property type="protein sequence ID" value="GMN36753.1"/>
    <property type="molecule type" value="Genomic_DNA"/>
</dbReference>
<organism evidence="1 2">
    <name type="scientific">Ficus carica</name>
    <name type="common">Common fig</name>
    <dbReference type="NCBI Taxonomy" id="3494"/>
    <lineage>
        <taxon>Eukaryota</taxon>
        <taxon>Viridiplantae</taxon>
        <taxon>Streptophyta</taxon>
        <taxon>Embryophyta</taxon>
        <taxon>Tracheophyta</taxon>
        <taxon>Spermatophyta</taxon>
        <taxon>Magnoliopsida</taxon>
        <taxon>eudicotyledons</taxon>
        <taxon>Gunneridae</taxon>
        <taxon>Pentapetalae</taxon>
        <taxon>rosids</taxon>
        <taxon>fabids</taxon>
        <taxon>Rosales</taxon>
        <taxon>Moraceae</taxon>
        <taxon>Ficeae</taxon>
        <taxon>Ficus</taxon>
    </lineage>
</organism>
<proteinExistence type="predicted"/>
<accession>A0AA87ZIH3</accession>
<keyword evidence="2" id="KW-1185">Reference proteome</keyword>
<comment type="caution">
    <text evidence="1">The sequence shown here is derived from an EMBL/GenBank/DDBJ whole genome shotgun (WGS) entry which is preliminary data.</text>
</comment>
<protein>
    <submittedName>
        <fullName evidence="1">Uncharacterized protein</fullName>
    </submittedName>
</protein>
<dbReference type="Proteomes" id="UP001187192">
    <property type="component" value="Unassembled WGS sequence"/>
</dbReference>
<reference evidence="1" key="1">
    <citation type="submission" date="2023-07" db="EMBL/GenBank/DDBJ databases">
        <title>draft genome sequence of fig (Ficus carica).</title>
        <authorList>
            <person name="Takahashi T."/>
            <person name="Nishimura K."/>
        </authorList>
    </citation>
    <scope>NUCLEOTIDE SEQUENCE</scope>
</reference>
<gene>
    <name evidence="1" type="ORF">TIFTF001_006277</name>
</gene>
<sequence length="143" mass="16340">MRSMALTSHFSTPIVSAEKSSLVIKPFSKVLRLKQRHISVKKTVTALKIRSSFREKVFEDRCNGIICYADESGEIVCEGYDDEGPRYHDQIPRKSSHSRDTEIFDKLQQRWLNFVRGTELNPADQKGVAVQGDINCNGFNSFR</sequence>
<name>A0AA87ZIH3_FICCA</name>